<sequence length="279" mass="31191">MQAREMEDKRLCPGNEDESSTRISMLPLAQVRRPFTLGHCIFQHKALLGCSLTLWILVEGLRNEHLKDPWTSLESPGRSTLLFAAKLSFSLVIYLWKRRVGANANNRILKGSDNEELFVLDGQGTPSGQNSLDMTSQQSHRLPLHVWTGRSMLFLSVVAAFYVLRDHAFSTVGRLADPFVPYFVIPISTLLSIIILALFFSRTFSTLLWHAILLQGCGFFIFRSSFINQNLSGSLSSKIIAAALSSSIALVSNDIDMTQRRSRPSTSRFSHLELSSADL</sequence>
<reference evidence="3" key="2">
    <citation type="submission" date="2015-01" db="EMBL/GenBank/DDBJ databases">
        <title>Evolutionary Origins and Diversification of the Mycorrhizal Mutualists.</title>
        <authorList>
            <consortium name="DOE Joint Genome Institute"/>
            <consortium name="Mycorrhizal Genomics Consortium"/>
            <person name="Kohler A."/>
            <person name="Kuo A."/>
            <person name="Nagy L.G."/>
            <person name="Floudas D."/>
            <person name="Copeland A."/>
            <person name="Barry K.W."/>
            <person name="Cichocki N."/>
            <person name="Veneault-Fourrey C."/>
            <person name="LaButti K."/>
            <person name="Lindquist E.A."/>
            <person name="Lipzen A."/>
            <person name="Lundell T."/>
            <person name="Morin E."/>
            <person name="Murat C."/>
            <person name="Riley R."/>
            <person name="Ohm R."/>
            <person name="Sun H."/>
            <person name="Tunlid A."/>
            <person name="Henrissat B."/>
            <person name="Grigoriev I.V."/>
            <person name="Hibbett D.S."/>
            <person name="Martin F."/>
        </authorList>
    </citation>
    <scope>NUCLEOTIDE SEQUENCE [LARGE SCALE GENOMIC DNA]</scope>
    <source>
        <strain evidence="3">F 1598</strain>
    </source>
</reference>
<accession>A0A0C3BS06</accession>
<protein>
    <submittedName>
        <fullName evidence="2">Uncharacterized protein</fullName>
    </submittedName>
</protein>
<proteinExistence type="predicted"/>
<keyword evidence="3" id="KW-1185">Reference proteome</keyword>
<feature type="transmembrane region" description="Helical" evidence="1">
    <location>
        <begin position="179"/>
        <end position="200"/>
    </location>
</feature>
<keyword evidence="1" id="KW-0812">Transmembrane</keyword>
<organism evidence="2 3">
    <name type="scientific">Piloderma croceum (strain F 1598)</name>
    <dbReference type="NCBI Taxonomy" id="765440"/>
    <lineage>
        <taxon>Eukaryota</taxon>
        <taxon>Fungi</taxon>
        <taxon>Dikarya</taxon>
        <taxon>Basidiomycota</taxon>
        <taxon>Agaricomycotina</taxon>
        <taxon>Agaricomycetes</taxon>
        <taxon>Agaricomycetidae</taxon>
        <taxon>Atheliales</taxon>
        <taxon>Atheliaceae</taxon>
        <taxon>Piloderma</taxon>
    </lineage>
</organism>
<reference evidence="2 3" key="1">
    <citation type="submission" date="2014-04" db="EMBL/GenBank/DDBJ databases">
        <authorList>
            <consortium name="DOE Joint Genome Institute"/>
            <person name="Kuo A."/>
            <person name="Tarkka M."/>
            <person name="Buscot F."/>
            <person name="Kohler A."/>
            <person name="Nagy L.G."/>
            <person name="Floudas D."/>
            <person name="Copeland A."/>
            <person name="Barry K.W."/>
            <person name="Cichocki N."/>
            <person name="Veneault-Fourrey C."/>
            <person name="LaButti K."/>
            <person name="Lindquist E.A."/>
            <person name="Lipzen A."/>
            <person name="Lundell T."/>
            <person name="Morin E."/>
            <person name="Murat C."/>
            <person name="Sun H."/>
            <person name="Tunlid A."/>
            <person name="Henrissat B."/>
            <person name="Grigoriev I.V."/>
            <person name="Hibbett D.S."/>
            <person name="Martin F."/>
            <person name="Nordberg H.P."/>
            <person name="Cantor M.N."/>
            <person name="Hua S.X."/>
        </authorList>
    </citation>
    <scope>NUCLEOTIDE SEQUENCE [LARGE SCALE GENOMIC DNA]</scope>
    <source>
        <strain evidence="2 3">F 1598</strain>
    </source>
</reference>
<name>A0A0C3BS06_PILCF</name>
<feature type="transmembrane region" description="Helical" evidence="1">
    <location>
        <begin position="144"/>
        <end position="164"/>
    </location>
</feature>
<evidence type="ECO:0000313" key="3">
    <source>
        <dbReference type="Proteomes" id="UP000054166"/>
    </source>
</evidence>
<dbReference type="AlphaFoldDB" id="A0A0C3BS06"/>
<dbReference type="HOGENOM" id="CLU_997887_0_0_1"/>
<dbReference type="InParanoid" id="A0A0C3BS06"/>
<gene>
    <name evidence="2" type="ORF">PILCRDRAFT_2546</name>
</gene>
<keyword evidence="1" id="KW-1133">Transmembrane helix</keyword>
<keyword evidence="1" id="KW-0472">Membrane</keyword>
<dbReference type="EMBL" id="KN832975">
    <property type="protein sequence ID" value="KIM89303.1"/>
    <property type="molecule type" value="Genomic_DNA"/>
</dbReference>
<feature type="transmembrane region" description="Helical" evidence="1">
    <location>
        <begin position="239"/>
        <end position="255"/>
    </location>
</feature>
<evidence type="ECO:0000256" key="1">
    <source>
        <dbReference type="SAM" id="Phobius"/>
    </source>
</evidence>
<evidence type="ECO:0000313" key="2">
    <source>
        <dbReference type="EMBL" id="KIM89303.1"/>
    </source>
</evidence>
<dbReference type="Proteomes" id="UP000054166">
    <property type="component" value="Unassembled WGS sequence"/>
</dbReference>
<feature type="transmembrane region" description="Helical" evidence="1">
    <location>
        <begin position="207"/>
        <end position="227"/>
    </location>
</feature>